<comment type="cofactor">
    <cofactor evidence="5">
        <name>FAD</name>
        <dbReference type="ChEBI" id="CHEBI:57692"/>
    </cofactor>
</comment>
<reference evidence="7" key="1">
    <citation type="journal article" date="2020" name="Cell">
        <title>Large-Scale Comparative Analyses of Tick Genomes Elucidate Their Genetic Diversity and Vector Capacities.</title>
        <authorList>
            <consortium name="Tick Genome and Microbiome Consortium (TIGMIC)"/>
            <person name="Jia N."/>
            <person name="Wang J."/>
            <person name="Shi W."/>
            <person name="Du L."/>
            <person name="Sun Y."/>
            <person name="Zhan W."/>
            <person name="Jiang J.F."/>
            <person name="Wang Q."/>
            <person name="Zhang B."/>
            <person name="Ji P."/>
            <person name="Bell-Sakyi L."/>
            <person name="Cui X.M."/>
            <person name="Yuan T.T."/>
            <person name="Jiang B.G."/>
            <person name="Yang W.F."/>
            <person name="Lam T.T."/>
            <person name="Chang Q.C."/>
            <person name="Ding S.J."/>
            <person name="Wang X.J."/>
            <person name="Zhu J.G."/>
            <person name="Ruan X.D."/>
            <person name="Zhao L."/>
            <person name="Wei J.T."/>
            <person name="Ye R.Z."/>
            <person name="Que T.C."/>
            <person name="Du C.H."/>
            <person name="Zhou Y.H."/>
            <person name="Cheng J.X."/>
            <person name="Dai P.F."/>
            <person name="Guo W.B."/>
            <person name="Han X.H."/>
            <person name="Huang E.J."/>
            <person name="Li L.F."/>
            <person name="Wei W."/>
            <person name="Gao Y.C."/>
            <person name="Liu J.Z."/>
            <person name="Shao H.Z."/>
            <person name="Wang X."/>
            <person name="Wang C.C."/>
            <person name="Yang T.C."/>
            <person name="Huo Q.B."/>
            <person name="Li W."/>
            <person name="Chen H.Y."/>
            <person name="Chen S.E."/>
            <person name="Zhou L.G."/>
            <person name="Ni X.B."/>
            <person name="Tian J.H."/>
            <person name="Sheng Y."/>
            <person name="Liu T."/>
            <person name="Pan Y.S."/>
            <person name="Xia L.Y."/>
            <person name="Li J."/>
            <person name="Zhao F."/>
            <person name="Cao W.C."/>
        </authorList>
    </citation>
    <scope>NUCLEOTIDE SEQUENCE</scope>
    <source>
        <strain evidence="7">Rsan-2018</strain>
    </source>
</reference>
<evidence type="ECO:0000256" key="4">
    <source>
        <dbReference type="ARBA" id="ARBA00023062"/>
    </source>
</evidence>
<comment type="similarity">
    <text evidence="2 5">Belongs to the proline oxidase family.</text>
</comment>
<keyword evidence="5" id="KW-0285">Flavoprotein</keyword>
<dbReference type="AlphaFoldDB" id="A0A9D4SXP6"/>
<dbReference type="GO" id="GO:0010133">
    <property type="term" value="P:L-proline catabolic process to L-glutamate"/>
    <property type="evidence" value="ECO:0007669"/>
    <property type="project" value="TreeGrafter"/>
</dbReference>
<evidence type="ECO:0000313" key="7">
    <source>
        <dbReference type="EMBL" id="KAH7957456.1"/>
    </source>
</evidence>
<feature type="domain" description="Proline dehydrogenase" evidence="6">
    <location>
        <begin position="1"/>
        <end position="201"/>
    </location>
</feature>
<dbReference type="GO" id="GO:0005739">
    <property type="term" value="C:mitochondrion"/>
    <property type="evidence" value="ECO:0007669"/>
    <property type="project" value="TreeGrafter"/>
</dbReference>
<dbReference type="SUPFAM" id="SSF51730">
    <property type="entry name" value="FAD-linked oxidoreductase"/>
    <property type="match status" value="1"/>
</dbReference>
<dbReference type="EC" id="1.5.5.2" evidence="5"/>
<evidence type="ECO:0000313" key="8">
    <source>
        <dbReference type="Proteomes" id="UP000821837"/>
    </source>
</evidence>
<comment type="function">
    <text evidence="5">Converts proline to delta-1-pyrroline-5-carboxylate.</text>
</comment>
<evidence type="ECO:0000256" key="1">
    <source>
        <dbReference type="ARBA" id="ARBA00004739"/>
    </source>
</evidence>
<dbReference type="PANTHER" id="PTHR13914:SF0">
    <property type="entry name" value="PROLINE DEHYDROGENASE 1, MITOCHONDRIAL"/>
    <property type="match status" value="1"/>
</dbReference>
<dbReference type="InterPro" id="IPR015659">
    <property type="entry name" value="Proline_oxidase"/>
</dbReference>
<reference evidence="7" key="2">
    <citation type="submission" date="2021-09" db="EMBL/GenBank/DDBJ databases">
        <authorList>
            <person name="Jia N."/>
            <person name="Wang J."/>
            <person name="Shi W."/>
            <person name="Du L."/>
            <person name="Sun Y."/>
            <person name="Zhan W."/>
            <person name="Jiang J."/>
            <person name="Wang Q."/>
            <person name="Zhang B."/>
            <person name="Ji P."/>
            <person name="Sakyi L.B."/>
            <person name="Cui X."/>
            <person name="Yuan T."/>
            <person name="Jiang B."/>
            <person name="Yang W."/>
            <person name="Lam T.T.-Y."/>
            <person name="Chang Q."/>
            <person name="Ding S."/>
            <person name="Wang X."/>
            <person name="Zhu J."/>
            <person name="Ruan X."/>
            <person name="Zhao L."/>
            <person name="Wei J."/>
            <person name="Que T."/>
            <person name="Du C."/>
            <person name="Cheng J."/>
            <person name="Dai P."/>
            <person name="Han X."/>
            <person name="Huang E."/>
            <person name="Gao Y."/>
            <person name="Liu J."/>
            <person name="Shao H."/>
            <person name="Ye R."/>
            <person name="Li L."/>
            <person name="Wei W."/>
            <person name="Wang X."/>
            <person name="Wang C."/>
            <person name="Huo Q."/>
            <person name="Li W."/>
            <person name="Guo W."/>
            <person name="Chen H."/>
            <person name="Chen S."/>
            <person name="Zhou L."/>
            <person name="Zhou L."/>
            <person name="Ni X."/>
            <person name="Tian J."/>
            <person name="Zhou Y."/>
            <person name="Sheng Y."/>
            <person name="Liu T."/>
            <person name="Pan Y."/>
            <person name="Xia L."/>
            <person name="Li J."/>
            <person name="Zhao F."/>
            <person name="Cao W."/>
        </authorList>
    </citation>
    <scope>NUCLEOTIDE SEQUENCE</scope>
    <source>
        <strain evidence="7">Rsan-2018</strain>
        <tissue evidence="7">Larvae</tissue>
    </source>
</reference>
<dbReference type="Pfam" id="PF01619">
    <property type="entry name" value="Pro_dh"/>
    <property type="match status" value="1"/>
</dbReference>
<organism evidence="7 8">
    <name type="scientific">Rhipicephalus sanguineus</name>
    <name type="common">Brown dog tick</name>
    <name type="synonym">Ixodes sanguineus</name>
    <dbReference type="NCBI Taxonomy" id="34632"/>
    <lineage>
        <taxon>Eukaryota</taxon>
        <taxon>Metazoa</taxon>
        <taxon>Ecdysozoa</taxon>
        <taxon>Arthropoda</taxon>
        <taxon>Chelicerata</taxon>
        <taxon>Arachnida</taxon>
        <taxon>Acari</taxon>
        <taxon>Parasitiformes</taxon>
        <taxon>Ixodida</taxon>
        <taxon>Ixodoidea</taxon>
        <taxon>Ixodidae</taxon>
        <taxon>Rhipicephalinae</taxon>
        <taxon>Rhipicephalus</taxon>
        <taxon>Rhipicephalus</taxon>
    </lineage>
</organism>
<keyword evidence="8" id="KW-1185">Reference proteome</keyword>
<evidence type="ECO:0000256" key="2">
    <source>
        <dbReference type="ARBA" id="ARBA00005869"/>
    </source>
</evidence>
<dbReference type="Gene3D" id="3.20.20.220">
    <property type="match status" value="1"/>
</dbReference>
<evidence type="ECO:0000256" key="3">
    <source>
        <dbReference type="ARBA" id="ARBA00023002"/>
    </source>
</evidence>
<dbReference type="InterPro" id="IPR002872">
    <property type="entry name" value="Proline_DH_dom"/>
</dbReference>
<keyword evidence="4 5" id="KW-0642">Proline metabolism</keyword>
<comment type="caution">
    <text evidence="7">The sequence shown here is derived from an EMBL/GenBank/DDBJ whole genome shotgun (WGS) entry which is preliminary data.</text>
</comment>
<accession>A0A9D4SXP6</accession>
<comment type="pathway">
    <text evidence="1">Amino-acid degradation; L-proline degradation into L-glutamate; L-glutamate from L-proline: step 1/2.</text>
</comment>
<name>A0A9D4SXP6_RHISA</name>
<comment type="catalytic activity">
    <reaction evidence="5">
        <text>L-proline + a quinone = (S)-1-pyrroline-5-carboxylate + a quinol + H(+)</text>
        <dbReference type="Rhea" id="RHEA:23784"/>
        <dbReference type="ChEBI" id="CHEBI:15378"/>
        <dbReference type="ChEBI" id="CHEBI:17388"/>
        <dbReference type="ChEBI" id="CHEBI:24646"/>
        <dbReference type="ChEBI" id="CHEBI:60039"/>
        <dbReference type="ChEBI" id="CHEBI:132124"/>
        <dbReference type="EC" id="1.5.5.2"/>
    </reaction>
</comment>
<keyword evidence="5" id="KW-0274">FAD</keyword>
<dbReference type="GO" id="GO:0071949">
    <property type="term" value="F:FAD binding"/>
    <property type="evidence" value="ECO:0007669"/>
    <property type="project" value="TreeGrafter"/>
</dbReference>
<evidence type="ECO:0000256" key="5">
    <source>
        <dbReference type="RuleBase" id="RU364054"/>
    </source>
</evidence>
<sequence length="232" mass="27086">MIDAEQSYFQPAISRITMELMRKYNKEKAIVFNTYQCYLRATYDHVVRDLELARRQGFFFGAKLVRGAYLEQERLRARTLGYEDPVNATYEDTNAMYYRTLTECLRQVVEGKERRSIAIMVASHNEDTIRFAVNKMQELGIRPDDRVVCFGQLLGMCDQVSFPLGQAGYSVYKYVPYGPIDEVMPYLSRRAIENNSLLQKLSKELGLLRHEITRRLLSGQIWYTPHGHYKPV</sequence>
<dbReference type="PANTHER" id="PTHR13914">
    <property type="entry name" value="PROLINE OXIDASE"/>
    <property type="match status" value="1"/>
</dbReference>
<keyword evidence="3 5" id="KW-0560">Oxidoreductase</keyword>
<gene>
    <name evidence="7" type="ORF">HPB52_019093</name>
</gene>
<dbReference type="InterPro" id="IPR029041">
    <property type="entry name" value="FAD-linked_oxidoreductase-like"/>
</dbReference>
<dbReference type="GO" id="GO:0004657">
    <property type="term" value="F:proline dehydrogenase activity"/>
    <property type="evidence" value="ECO:0007669"/>
    <property type="project" value="UniProtKB-EC"/>
</dbReference>
<evidence type="ECO:0000259" key="6">
    <source>
        <dbReference type="Pfam" id="PF01619"/>
    </source>
</evidence>
<proteinExistence type="inferred from homology"/>
<dbReference type="Proteomes" id="UP000821837">
    <property type="component" value="Unassembled WGS sequence"/>
</dbReference>
<dbReference type="EMBL" id="JABSTV010001250">
    <property type="protein sequence ID" value="KAH7957456.1"/>
    <property type="molecule type" value="Genomic_DNA"/>
</dbReference>
<dbReference type="VEuPathDB" id="VectorBase:RSAN_026074"/>
<protein>
    <recommendedName>
        <fullName evidence="5">Proline dehydrogenase</fullName>
        <ecNumber evidence="5">1.5.5.2</ecNumber>
    </recommendedName>
</protein>